<evidence type="ECO:0008006" key="3">
    <source>
        <dbReference type="Google" id="ProtNLM"/>
    </source>
</evidence>
<organism evidence="1 2">
    <name type="scientific">Halarcobacter anaerophilus</name>
    <dbReference type="NCBI Taxonomy" id="877500"/>
    <lineage>
        <taxon>Bacteria</taxon>
        <taxon>Pseudomonadati</taxon>
        <taxon>Campylobacterota</taxon>
        <taxon>Epsilonproteobacteria</taxon>
        <taxon>Campylobacterales</taxon>
        <taxon>Arcobacteraceae</taxon>
        <taxon>Halarcobacter</taxon>
    </lineage>
</organism>
<protein>
    <recommendedName>
        <fullName evidence="3">Carrier domain-containing protein</fullName>
    </recommendedName>
</protein>
<comment type="caution">
    <text evidence="1">The sequence shown here is derived from an EMBL/GenBank/DDBJ whole genome shotgun (WGS) entry which is preliminary data.</text>
</comment>
<name>A0A4Q0Y0R1_9BACT</name>
<keyword evidence="2" id="KW-1185">Reference proteome</keyword>
<dbReference type="Proteomes" id="UP000290191">
    <property type="component" value="Unassembled WGS sequence"/>
</dbReference>
<reference evidence="1 2" key="1">
    <citation type="submission" date="2017-10" db="EMBL/GenBank/DDBJ databases">
        <title>Genomics of the genus Arcobacter.</title>
        <authorList>
            <person name="Perez-Cataluna A."/>
            <person name="Figueras M.J."/>
        </authorList>
    </citation>
    <scope>NUCLEOTIDE SEQUENCE [LARGE SCALE GENOMIC DNA]</scope>
    <source>
        <strain evidence="1 2">DSM 24636</strain>
    </source>
</reference>
<evidence type="ECO:0000313" key="2">
    <source>
        <dbReference type="Proteomes" id="UP000290191"/>
    </source>
</evidence>
<accession>A0A4Q0Y0R1</accession>
<gene>
    <name evidence="1" type="ORF">CRV06_05380</name>
</gene>
<proteinExistence type="predicted"/>
<evidence type="ECO:0000313" key="1">
    <source>
        <dbReference type="EMBL" id="RXJ63626.1"/>
    </source>
</evidence>
<sequence length="77" mass="9145">MSEIIETINRILVEENAKPLKNENDLLIDSELDSFGYAILWIELNEEYKCFPVEYVNEIDYETYKLKDLIERIQNAS</sequence>
<dbReference type="EMBL" id="PDKO01000003">
    <property type="protein sequence ID" value="RXJ63626.1"/>
    <property type="molecule type" value="Genomic_DNA"/>
</dbReference>
<dbReference type="AlphaFoldDB" id="A0A4Q0Y0R1"/>
<dbReference type="RefSeq" id="WP_129081671.1">
    <property type="nucleotide sequence ID" value="NZ_CP041070.1"/>
</dbReference>